<keyword evidence="1" id="KW-0479">Metal-binding</keyword>
<feature type="binding site" evidence="1">
    <location>
        <position position="313"/>
    </location>
    <ligand>
        <name>a divalent metal cation</name>
        <dbReference type="ChEBI" id="CHEBI:60240"/>
    </ligand>
</feature>
<keyword evidence="1" id="KW-0413">Isomerase</keyword>
<comment type="function">
    <text evidence="1">Catalyzes the epimerization of D-tagaturonate (D-TagA) to D-fructuronate (D-FruA).</text>
</comment>
<accession>Q8ET95</accession>
<comment type="cofactor">
    <cofactor evidence="1">
        <name>a divalent metal cation</name>
        <dbReference type="ChEBI" id="CHEBI:60240"/>
    </cofactor>
</comment>
<dbReference type="GO" id="GO:0046872">
    <property type="term" value="F:metal ion binding"/>
    <property type="evidence" value="ECO:0007669"/>
    <property type="project" value="UniProtKB-UniRule"/>
</dbReference>
<sequence>MLSNLKSGEIGKETGDIKIYKQSFSQYQGTFLVMIKESADKFLLASGEGELYSELEGEEIGGEGKVCPLTHHNRLVLNRYFDYTVPSAFGKNTATIGLGDRLGIASPGHIEAVRDRDVKPILGQQSIRELTLTKRTMEDMIDAATFAVFQEGYRDGFGIDADHIKTEDDIKRSLEIGVTMLTLDCSDYIQKNVESASEKQVQDEFEKLDAKVKEYYLHTYCNQEFNIKERKIVFNELDVKRNVLIYEKAIDYMVHVFNTYIRHLERDFDFEISIDETEAITSPEAHFFVANELKKAQVEVTSLAPRFCGEFQKGIDYIGDIGQFEKELSEHVDIAKHFGYKISIHSGSDKFSVFPIISKHTERILHVKTAGTSWLEALRVIANKNPSLYRKIHAYAEQNVEEALQYYHITPDFGAITPLEDTKDSMLSEYLNDDNARQLLHITYGLVLTASKNGSSLFKDHIYSTLSEYEDVYRDYLIKHIGRHVDTLDL</sequence>
<dbReference type="HOGENOM" id="CLU_038563_0_0_9"/>
<reference evidence="2 3" key="2">
    <citation type="journal article" date="2002" name="Nucleic Acids Res.">
        <title>Genome sequence of Oceanobacillus iheyensis isolated from the Iheya Ridge and its unexpected adaptive capabilities to extreme environments.</title>
        <authorList>
            <person name="Takami H."/>
            <person name="Takaki Y."/>
            <person name="Uchiyama I."/>
        </authorList>
    </citation>
    <scope>NUCLEOTIDE SEQUENCE [LARGE SCALE GENOMIC DNA]</scope>
    <source>
        <strain evidence="3">DSM 14371 / CIP 107618 / JCM 11309 / KCTC 3954 / HTE831</strain>
    </source>
</reference>
<evidence type="ECO:0000313" key="2">
    <source>
        <dbReference type="EMBL" id="BAC12322.1"/>
    </source>
</evidence>
<organism evidence="2 3">
    <name type="scientific">Oceanobacillus iheyensis (strain DSM 14371 / CIP 107618 / JCM 11309 / KCTC 3954 / HTE831)</name>
    <dbReference type="NCBI Taxonomy" id="221109"/>
    <lineage>
        <taxon>Bacteria</taxon>
        <taxon>Bacillati</taxon>
        <taxon>Bacillota</taxon>
        <taxon>Bacilli</taxon>
        <taxon>Bacillales</taxon>
        <taxon>Bacillaceae</taxon>
        <taxon>Oceanobacillus</taxon>
    </lineage>
</organism>
<dbReference type="Proteomes" id="UP000000822">
    <property type="component" value="Chromosome"/>
</dbReference>
<proteinExistence type="inferred from homology"/>
<dbReference type="eggNOG" id="ENOG502Z82R">
    <property type="taxonomic scope" value="Bacteria"/>
</dbReference>
<dbReference type="HAMAP" id="MF_02243">
    <property type="entry name" value="UxaE"/>
    <property type="match status" value="1"/>
</dbReference>
<dbReference type="KEGG" id="oih:OB0366"/>
<dbReference type="EMBL" id="BA000028">
    <property type="protein sequence ID" value="BAC12322.1"/>
    <property type="molecule type" value="Genomic_DNA"/>
</dbReference>
<feature type="active site" description="Proton donor" evidence="1">
    <location>
        <position position="271"/>
    </location>
</feature>
<dbReference type="RefSeq" id="WP_011064771.1">
    <property type="nucleotide sequence ID" value="NC_004193.1"/>
</dbReference>
<feature type="binding site" evidence="1">
    <location>
        <position position="163"/>
    </location>
    <ligand>
        <name>a divalent metal cation</name>
        <dbReference type="ChEBI" id="CHEBI:60240"/>
    </ligand>
</feature>
<dbReference type="AlphaFoldDB" id="Q8ET95"/>
<dbReference type="InterPro" id="IPR032586">
    <property type="entry name" value="UxaE"/>
</dbReference>
<protein>
    <recommendedName>
        <fullName evidence="1">Tagaturonate/fructuronate epimerase</fullName>
        <shortName evidence="1">D-TagA/D-FruA epimerase</shortName>
        <ecNumber evidence="1">5.1.2.7</ecNumber>
    </recommendedName>
</protein>
<dbReference type="Pfam" id="PF16257">
    <property type="entry name" value="UxaE"/>
    <property type="match status" value="1"/>
</dbReference>
<evidence type="ECO:0000256" key="1">
    <source>
        <dbReference type="HAMAP-Rule" id="MF_02243"/>
    </source>
</evidence>
<reference evidence="2 3" key="1">
    <citation type="journal article" date="2001" name="FEMS Microbiol. Lett.">
        <title>Oceanobacillus iheyensis gen. nov., sp. nov., a deep-sea extremely halotolerant and alkaliphilic species isolated from a depth of 1050 m on the Iheya Ridge.</title>
        <authorList>
            <person name="Lu J."/>
            <person name="Nogi Y."/>
            <person name="Takami H."/>
        </authorList>
    </citation>
    <scope>NUCLEOTIDE SEQUENCE [LARGE SCALE GENOMIC DNA]</scope>
    <source>
        <strain evidence="3">DSM 14371 / CIP 107618 / JCM 11309 / KCTC 3954 / HTE831</strain>
    </source>
</reference>
<dbReference type="GO" id="GO:0016856">
    <property type="term" value="F:racemase and epimerase activity, acting on hydroxy acids and derivatives"/>
    <property type="evidence" value="ECO:0007669"/>
    <property type="project" value="UniProtKB-UniRule"/>
</dbReference>
<name>Q8ET95_OCEIH</name>
<dbReference type="EC" id="5.1.2.7" evidence="1"/>
<gene>
    <name evidence="1" type="primary">uxaE</name>
    <name evidence="2" type="ordered locus">OB0366</name>
</gene>
<evidence type="ECO:0000313" key="3">
    <source>
        <dbReference type="Proteomes" id="UP000000822"/>
    </source>
</evidence>
<comment type="catalytic activity">
    <reaction evidence="1">
        <text>keto-D-tagaturonate = keto-D-fructuronate</text>
        <dbReference type="Rhea" id="RHEA:51656"/>
        <dbReference type="ChEBI" id="CHEBI:17886"/>
        <dbReference type="ChEBI" id="CHEBI:59881"/>
        <dbReference type="EC" id="5.1.2.7"/>
    </reaction>
</comment>
<feature type="binding site" evidence="1">
    <location>
        <position position="345"/>
    </location>
    <ligand>
        <name>a divalent metal cation</name>
        <dbReference type="ChEBI" id="CHEBI:60240"/>
    </ligand>
</feature>
<keyword evidence="3" id="KW-1185">Reference proteome</keyword>
<comment type="similarity">
    <text evidence="1">Belongs to the UxaE family.</text>
</comment>
<feature type="active site" description="Proton acceptor" evidence="1">
    <location>
        <position position="162"/>
    </location>
</feature>
<dbReference type="STRING" id="221109.gene:10732569"/>